<evidence type="ECO:0000313" key="8">
    <source>
        <dbReference type="Proteomes" id="UP000601435"/>
    </source>
</evidence>
<evidence type="ECO:0000256" key="2">
    <source>
        <dbReference type="ARBA" id="ARBA00022692"/>
    </source>
</evidence>
<evidence type="ECO:0000256" key="4">
    <source>
        <dbReference type="ARBA" id="ARBA00023136"/>
    </source>
</evidence>
<keyword evidence="4 5" id="KW-0472">Membrane</keyword>
<comment type="subcellular location">
    <subcellularLocation>
        <location evidence="1">Membrane</location>
        <topology evidence="1">Multi-pass membrane protein</topology>
    </subcellularLocation>
</comment>
<dbReference type="GO" id="GO:0016020">
    <property type="term" value="C:membrane"/>
    <property type="evidence" value="ECO:0007669"/>
    <property type="project" value="UniProtKB-SubCell"/>
</dbReference>
<dbReference type="InterPro" id="IPR049452">
    <property type="entry name" value="Anoctamin_TM"/>
</dbReference>
<protein>
    <submittedName>
        <fullName evidence="7">Ano1 protein</fullName>
    </submittedName>
</protein>
<feature type="transmembrane region" description="Helical" evidence="5">
    <location>
        <begin position="514"/>
        <end position="534"/>
    </location>
</feature>
<dbReference type="InterPro" id="IPR007632">
    <property type="entry name" value="Anoctamin"/>
</dbReference>
<reference evidence="7" key="1">
    <citation type="submission" date="2021-02" db="EMBL/GenBank/DDBJ databases">
        <authorList>
            <person name="Dougan E. K."/>
            <person name="Rhodes N."/>
            <person name="Thang M."/>
            <person name="Chan C."/>
        </authorList>
    </citation>
    <scope>NUCLEOTIDE SEQUENCE</scope>
</reference>
<name>A0A813C1X6_9DINO</name>
<dbReference type="PANTHER" id="PTHR12308">
    <property type="entry name" value="ANOCTAMIN"/>
    <property type="match status" value="1"/>
</dbReference>
<comment type="caution">
    <text evidence="7">The sequence shown here is derived from an EMBL/GenBank/DDBJ whole genome shotgun (WGS) entry which is preliminary data.</text>
</comment>
<feature type="transmembrane region" description="Helical" evidence="5">
    <location>
        <begin position="473"/>
        <end position="494"/>
    </location>
</feature>
<organism evidence="7 8">
    <name type="scientific">Symbiodinium necroappetens</name>
    <dbReference type="NCBI Taxonomy" id="1628268"/>
    <lineage>
        <taxon>Eukaryota</taxon>
        <taxon>Sar</taxon>
        <taxon>Alveolata</taxon>
        <taxon>Dinophyceae</taxon>
        <taxon>Suessiales</taxon>
        <taxon>Symbiodiniaceae</taxon>
        <taxon>Symbiodinium</taxon>
    </lineage>
</organism>
<proteinExistence type="predicted"/>
<dbReference type="EMBL" id="CAJNJA010086053">
    <property type="protein sequence ID" value="CAE7938313.1"/>
    <property type="molecule type" value="Genomic_DNA"/>
</dbReference>
<feature type="transmembrane region" description="Helical" evidence="5">
    <location>
        <begin position="383"/>
        <end position="403"/>
    </location>
</feature>
<keyword evidence="8" id="KW-1185">Reference proteome</keyword>
<dbReference type="Pfam" id="PF04547">
    <property type="entry name" value="Anoctamin"/>
    <property type="match status" value="1"/>
</dbReference>
<sequence>MLDNSQRWQYVFAFPMDFKSDHWSSPAFEPNEAWDRIFTRLDGTAEMTFSTGTTNKQFHQAVLDELVKILTGPWCGFEVGKYRTIDEDELFLLVSLEDEEAIKAIAEKEEFPAMLRHDVVYKDLTCATDESTGRDRFRVRDFGEFLDGKRHTNRYPGHVRYSAEVDEVCEDFYTADHIRLARHRIRRFVRLQSLVSEGVVNQYFCVHHWTDLQFFYQVQRWNDPCNLLQWPAEHLPDSIQQYFGADLSFFFHWFNAYTSRLLVATLGVRPCNQLEAVFILAGSAVHADPGSGKVSDLREFFPAIYTARSSRRFAGESSLDDRYVAFSIFLGVWSTTFLARYKHMKNLKVLKWGMKHHDREFAEIRRQFRDDYRDSWGEYFQQLLHWILCVAFMAETVFFTLFVSQLRIQARVDPMGRSYGIRHQHLQAYGKYMITANIKIVDYLWTNLSTYLSKNENWRTPGELRNKATEKLFAVKFVVYYYPFLYTIFIKPAIYDIDIQPCFKALSSDLRLFFFTQIVMEVIFLFVSLLTSWLKVASERRRFANKEYSYLEYQAKCPEYSDEDLMSDVQLQVINYGFLVMFGVCLPYVCCICFCVNFLFKRILAYKVSYIYQRPSPFGAEGFGAEDIITLLSWIGVIFNTFLVIFVSPLCGDMSLHPSSSSSGILSKL</sequence>
<feature type="transmembrane region" description="Helical" evidence="5">
    <location>
        <begin position="628"/>
        <end position="651"/>
    </location>
</feature>
<evidence type="ECO:0000256" key="3">
    <source>
        <dbReference type="ARBA" id="ARBA00022989"/>
    </source>
</evidence>
<dbReference type="AlphaFoldDB" id="A0A813C1X6"/>
<dbReference type="Proteomes" id="UP000601435">
    <property type="component" value="Unassembled WGS sequence"/>
</dbReference>
<gene>
    <name evidence="7" type="primary">Ano1</name>
    <name evidence="7" type="ORF">SNEC2469_LOCUS33112</name>
</gene>
<feature type="transmembrane region" description="Helical" evidence="5">
    <location>
        <begin position="576"/>
        <end position="600"/>
    </location>
</feature>
<keyword evidence="3 5" id="KW-1133">Transmembrane helix</keyword>
<evidence type="ECO:0000256" key="1">
    <source>
        <dbReference type="ARBA" id="ARBA00004141"/>
    </source>
</evidence>
<keyword evidence="2 5" id="KW-0812">Transmembrane</keyword>
<evidence type="ECO:0000313" key="7">
    <source>
        <dbReference type="EMBL" id="CAE7938313.1"/>
    </source>
</evidence>
<dbReference type="OrthoDB" id="416392at2759"/>
<dbReference type="PANTHER" id="PTHR12308:SF73">
    <property type="entry name" value="ANOCTAMIN"/>
    <property type="match status" value="1"/>
</dbReference>
<evidence type="ECO:0000256" key="5">
    <source>
        <dbReference type="SAM" id="Phobius"/>
    </source>
</evidence>
<dbReference type="GO" id="GO:0005254">
    <property type="term" value="F:chloride channel activity"/>
    <property type="evidence" value="ECO:0007669"/>
    <property type="project" value="TreeGrafter"/>
</dbReference>
<evidence type="ECO:0000259" key="6">
    <source>
        <dbReference type="Pfam" id="PF04547"/>
    </source>
</evidence>
<feature type="domain" description="Anoctamin transmembrane" evidence="6">
    <location>
        <begin position="239"/>
        <end position="648"/>
    </location>
</feature>
<accession>A0A813C1X6</accession>